<accession>A0ABR1S145</accession>
<evidence type="ECO:0000313" key="3">
    <source>
        <dbReference type="Proteomes" id="UP001396898"/>
    </source>
</evidence>
<protein>
    <recommendedName>
        <fullName evidence="1">Heterokaryon incompatibility domain-containing protein</fullName>
    </recommendedName>
</protein>
<dbReference type="Pfam" id="PF06985">
    <property type="entry name" value="HET"/>
    <property type="match status" value="1"/>
</dbReference>
<dbReference type="PANTHER" id="PTHR24148:SF64">
    <property type="entry name" value="HETEROKARYON INCOMPATIBILITY DOMAIN-CONTAINING PROTEIN"/>
    <property type="match status" value="1"/>
</dbReference>
<sequence length="642" mass="71753">MKADEAESSAKIRSILAGIDVENLCCSQCNHRIRPEDGLARTFSLASLMSSDRPCAQRLHVPTLSETITVYHRHFSCLFESVQYAAISHVWHPGVAELQYRRNEANASVASVAQVVQETPVKICLGLAKAGLPLEVWHDYISVPQWLSQTKNRIIQCIPQIYGKATLTVAYLADGEPKNADSLRHGTSNYEVCRAVSAFCNSRWFSRVWTAMEYTQSNDLRTMLKDYTLLPRHSTNVPLLPELIETWRKQSIEMGRNQTIEKMVGMGYNLVPWQLGALEVVREQNLRGRHTIFGNAYELLASRCVTIPRDFFHGLLGILQIDLTESDLSQDTTTALSQIARKCILLGDYSPLMMVPASALLHLSDIDAQSYGYLDLIPYALGEEQHPPKFSKPASELDNIIMTAENLGRVTFIERLPNHQGNMEFLPGLFNLTISKSGSNLRVFVKTLTRLYSLPFDATMQRLETLGLCDQFQAHLETACASGFHFTDQEVDWIADATKLRSRSSPGATDTPLGYLNGHGGTVHLGDASGVVVVKCQLCGEHFLLRVAMFRDEQHISHAQAYRLPGLKYRFSLPGGAGVLVKDKRIVGRFIWGVPTCDCDLAERVEVALNDLPLPKPNRYDYGSSEEKGWRPVSVLKRISLS</sequence>
<gene>
    <name evidence="2" type="ORF">PG991_006629</name>
</gene>
<dbReference type="PANTHER" id="PTHR24148">
    <property type="entry name" value="ANKYRIN REPEAT DOMAIN-CONTAINING PROTEIN 39 HOMOLOG-RELATED"/>
    <property type="match status" value="1"/>
</dbReference>
<feature type="domain" description="Heterokaryon incompatibility" evidence="1">
    <location>
        <begin position="84"/>
        <end position="211"/>
    </location>
</feature>
<proteinExistence type="predicted"/>
<name>A0ABR1S145_9PEZI</name>
<dbReference type="InterPro" id="IPR052895">
    <property type="entry name" value="HetReg/Transcr_Mod"/>
</dbReference>
<organism evidence="2 3">
    <name type="scientific">Apiospora marii</name>
    <dbReference type="NCBI Taxonomy" id="335849"/>
    <lineage>
        <taxon>Eukaryota</taxon>
        <taxon>Fungi</taxon>
        <taxon>Dikarya</taxon>
        <taxon>Ascomycota</taxon>
        <taxon>Pezizomycotina</taxon>
        <taxon>Sordariomycetes</taxon>
        <taxon>Xylariomycetidae</taxon>
        <taxon>Amphisphaeriales</taxon>
        <taxon>Apiosporaceae</taxon>
        <taxon>Apiospora</taxon>
    </lineage>
</organism>
<keyword evidence="3" id="KW-1185">Reference proteome</keyword>
<dbReference type="InterPro" id="IPR010730">
    <property type="entry name" value="HET"/>
</dbReference>
<reference evidence="2 3" key="1">
    <citation type="submission" date="2023-01" db="EMBL/GenBank/DDBJ databases">
        <title>Analysis of 21 Apiospora genomes using comparative genomics revels a genus with tremendous synthesis potential of carbohydrate active enzymes and secondary metabolites.</title>
        <authorList>
            <person name="Sorensen T."/>
        </authorList>
    </citation>
    <scope>NUCLEOTIDE SEQUENCE [LARGE SCALE GENOMIC DNA]</scope>
    <source>
        <strain evidence="2 3">CBS 20057</strain>
    </source>
</reference>
<comment type="caution">
    <text evidence="2">The sequence shown here is derived from an EMBL/GenBank/DDBJ whole genome shotgun (WGS) entry which is preliminary data.</text>
</comment>
<evidence type="ECO:0000313" key="2">
    <source>
        <dbReference type="EMBL" id="KAK8023390.1"/>
    </source>
</evidence>
<evidence type="ECO:0000259" key="1">
    <source>
        <dbReference type="Pfam" id="PF06985"/>
    </source>
</evidence>
<dbReference type="Proteomes" id="UP001396898">
    <property type="component" value="Unassembled WGS sequence"/>
</dbReference>
<dbReference type="EMBL" id="JAQQWI010000008">
    <property type="protein sequence ID" value="KAK8023390.1"/>
    <property type="molecule type" value="Genomic_DNA"/>
</dbReference>